<keyword evidence="6" id="KW-0106">Calcium</keyword>
<dbReference type="PANTHER" id="PTHR42884:SF14">
    <property type="entry name" value="NEUROENDOCRINE CONVERTASE 1"/>
    <property type="match status" value="1"/>
</dbReference>
<evidence type="ECO:0000256" key="2">
    <source>
        <dbReference type="ARBA" id="ARBA00022670"/>
    </source>
</evidence>
<dbReference type="PROSITE" id="PS51829">
    <property type="entry name" value="P_HOMO_B"/>
    <property type="match status" value="1"/>
</dbReference>
<dbReference type="PROSITE" id="PS00138">
    <property type="entry name" value="SUBTILASE_SER"/>
    <property type="match status" value="1"/>
</dbReference>
<dbReference type="SUPFAM" id="SSF52743">
    <property type="entry name" value="Subtilisin-like"/>
    <property type="match status" value="1"/>
</dbReference>
<feature type="compositionally biased region" description="Low complexity" evidence="9">
    <location>
        <begin position="651"/>
        <end position="666"/>
    </location>
</feature>
<dbReference type="InterPro" id="IPR008979">
    <property type="entry name" value="Galactose-bd-like_sf"/>
</dbReference>
<name>A0A0W4ZBR0_PNEC8</name>
<proteinExistence type="inferred from homology"/>
<dbReference type="InterPro" id="IPR023827">
    <property type="entry name" value="Peptidase_S8_Asp-AS"/>
</dbReference>
<dbReference type="InterPro" id="IPR015500">
    <property type="entry name" value="Peptidase_S8_subtilisin-rel"/>
</dbReference>
<dbReference type="PROSITE" id="PS51892">
    <property type="entry name" value="SUBTILASE"/>
    <property type="match status" value="1"/>
</dbReference>
<dbReference type="PANTHER" id="PTHR42884">
    <property type="entry name" value="PROPROTEIN CONVERTASE SUBTILISIN/KEXIN-RELATED"/>
    <property type="match status" value="1"/>
</dbReference>
<evidence type="ECO:0000256" key="7">
    <source>
        <dbReference type="PIRSR" id="PIRSR615500-1"/>
    </source>
</evidence>
<dbReference type="Pfam" id="PF00082">
    <property type="entry name" value="Peptidase_S8"/>
    <property type="match status" value="1"/>
</dbReference>
<dbReference type="GO" id="GO:0000139">
    <property type="term" value="C:Golgi membrane"/>
    <property type="evidence" value="ECO:0007669"/>
    <property type="project" value="TreeGrafter"/>
</dbReference>
<dbReference type="InterPro" id="IPR023828">
    <property type="entry name" value="Peptidase_S8_Ser-AS"/>
</dbReference>
<dbReference type="InterPro" id="IPR002884">
    <property type="entry name" value="P_dom"/>
</dbReference>
<dbReference type="GeneID" id="28937826"/>
<dbReference type="Gene3D" id="3.40.50.200">
    <property type="entry name" value="Peptidase S8/S53 domain"/>
    <property type="match status" value="1"/>
</dbReference>
<evidence type="ECO:0000256" key="1">
    <source>
        <dbReference type="ARBA" id="ARBA00005325"/>
    </source>
</evidence>
<dbReference type="InterPro" id="IPR034182">
    <property type="entry name" value="Kexin/furin"/>
</dbReference>
<accession>A0A0W4ZBR0</accession>
<dbReference type="InterPro" id="IPR022398">
    <property type="entry name" value="Peptidase_S8_His-AS"/>
</dbReference>
<dbReference type="CDD" id="cd04059">
    <property type="entry name" value="Peptidases_S8_Protein_convertases_Kexins_Furin-like"/>
    <property type="match status" value="1"/>
</dbReference>
<evidence type="ECO:0000256" key="3">
    <source>
        <dbReference type="ARBA" id="ARBA00022729"/>
    </source>
</evidence>
<keyword evidence="5 8" id="KW-0720">Serine protease</keyword>
<keyword evidence="4 8" id="KW-0378">Hydrolase</keyword>
<evidence type="ECO:0000256" key="5">
    <source>
        <dbReference type="ARBA" id="ARBA00022825"/>
    </source>
</evidence>
<feature type="active site" description="Charge relay system" evidence="7 8">
    <location>
        <position position="416"/>
    </location>
</feature>
<dbReference type="EMBL" id="LFVZ01000015">
    <property type="protein sequence ID" value="KTW25835.1"/>
    <property type="molecule type" value="Genomic_DNA"/>
</dbReference>
<evidence type="ECO:0000256" key="8">
    <source>
        <dbReference type="PROSITE-ProRule" id="PRU01240"/>
    </source>
</evidence>
<dbReference type="RefSeq" id="XP_018224415.1">
    <property type="nucleotide sequence ID" value="XM_018371623.1"/>
</dbReference>
<keyword evidence="13" id="KW-1185">Reference proteome</keyword>
<feature type="active site" description="Charge relay system" evidence="7 8">
    <location>
        <position position="208"/>
    </location>
</feature>
<feature type="active site" description="Charge relay system" evidence="7 8">
    <location>
        <position position="246"/>
    </location>
</feature>
<dbReference type="Gene3D" id="2.60.120.260">
    <property type="entry name" value="Galactose-binding domain-like"/>
    <property type="match status" value="1"/>
</dbReference>
<keyword evidence="3 10" id="KW-0732">Signal</keyword>
<feature type="region of interest" description="Disordered" evidence="9">
    <location>
        <begin position="643"/>
        <end position="744"/>
    </location>
</feature>
<sequence>MILKIFLTLLLYWIYLVRVRCETEPVDFENNDYYHFHFSEDVDIEDFSRALGFKYHEKLEYLDNQHIFSIEKGVLEDEIKEKIENYFGLEKGRNAIDGFNSDKLFYYEKQKLVKRENRGVIRDDIYFDNEGLYNRRVVKNVVKDPTVDLPVNLTQKLEKIKKELDIKDPLFDKQWYLFNTQRPGVDINVVDLWLEGIRGKGITVAIVDDGLDYTNKDLAPNYNANASYDFSDKIPDPRPKFFYNIHGTRCAGEVAAAKNTLCGIGVAYESKISGLRFMSSSVTASVEGRVFTYKYDVNYIYSCSWGPSDIGNITEAIPYSTYSAIIKGINEGRNGLGSIYVFGSGNGGYYDNCNYDGYINSPYTITIAAADAEEEDFFFSEQCPCSLASTYSGGENGYIYTTDVKTECTSLHTGTSASTPIAAGIIALVLSVCPDLTWHDIQALIVETAIPFNLKHSGWEKLPSGRYYSNYFGFGKLDAYAMVKKAKTFKKLNRQTVFSTPLIRVNKKFSENDGHITSTFYIHSGYPKHYNFKNLEYVCVSFCYTHEYRGRLEFNITSPAKVTSHLAHRRPIDRNSGTIYWTFMTVKHWGESIVGNWTIDVEDRKDSDLDGEVFDWQLHFFGESFDSNKVPVLSYPFITRYPTTTPPPDPDATLPSTPSSTSSSKLSPPPTPQPEPEPQPEQKPTSIASSTTSTNLIPPAPTSSSSKTKTSTTRKASSTKTSSTTKTSTRPSPTKGTSTGSGASHLSFFEKRHLLLQMILLKRTSHSDRFSITETLNNKSDTNISQETEKATILKEIVNSFNISDTADFDLHVQCTLYI</sequence>
<dbReference type="Proteomes" id="UP000054454">
    <property type="component" value="Unassembled WGS sequence"/>
</dbReference>
<evidence type="ECO:0000256" key="4">
    <source>
        <dbReference type="ARBA" id="ARBA00022801"/>
    </source>
</evidence>
<gene>
    <name evidence="12" type="ORF">T552_03106</name>
</gene>
<feature type="signal peptide" evidence="10">
    <location>
        <begin position="1"/>
        <end position="21"/>
    </location>
</feature>
<evidence type="ECO:0000313" key="12">
    <source>
        <dbReference type="EMBL" id="KTW25835.1"/>
    </source>
</evidence>
<feature type="compositionally biased region" description="Pro residues" evidence="9">
    <location>
        <begin position="667"/>
        <end position="681"/>
    </location>
</feature>
<feature type="compositionally biased region" description="Polar residues" evidence="9">
    <location>
        <begin position="687"/>
        <end position="696"/>
    </location>
</feature>
<dbReference type="SUPFAM" id="SSF49785">
    <property type="entry name" value="Galactose-binding domain-like"/>
    <property type="match status" value="1"/>
</dbReference>
<evidence type="ECO:0000256" key="10">
    <source>
        <dbReference type="SAM" id="SignalP"/>
    </source>
</evidence>
<evidence type="ECO:0000256" key="9">
    <source>
        <dbReference type="SAM" id="MobiDB-lite"/>
    </source>
</evidence>
<feature type="domain" description="P/Homo B" evidence="11">
    <location>
        <begin position="492"/>
        <end position="626"/>
    </location>
</feature>
<comment type="similarity">
    <text evidence="1">Belongs to the peptidase S8 family. Furin subfamily.</text>
</comment>
<dbReference type="InterPro" id="IPR036852">
    <property type="entry name" value="Peptidase_S8/S53_dom_sf"/>
</dbReference>
<dbReference type="PROSITE" id="PS00137">
    <property type="entry name" value="SUBTILASE_HIS"/>
    <property type="match status" value="1"/>
</dbReference>
<dbReference type="GO" id="GO:0004252">
    <property type="term" value="F:serine-type endopeptidase activity"/>
    <property type="evidence" value="ECO:0007669"/>
    <property type="project" value="UniProtKB-UniRule"/>
</dbReference>
<evidence type="ECO:0000259" key="11">
    <source>
        <dbReference type="PROSITE" id="PS51829"/>
    </source>
</evidence>
<evidence type="ECO:0000256" key="6">
    <source>
        <dbReference type="ARBA" id="ARBA00022837"/>
    </source>
</evidence>
<dbReference type="PROSITE" id="PS00136">
    <property type="entry name" value="SUBTILASE_ASP"/>
    <property type="match status" value="1"/>
</dbReference>
<dbReference type="GO" id="GO:0005802">
    <property type="term" value="C:trans-Golgi network"/>
    <property type="evidence" value="ECO:0007669"/>
    <property type="project" value="TreeGrafter"/>
</dbReference>
<dbReference type="GO" id="GO:0016485">
    <property type="term" value="P:protein processing"/>
    <property type="evidence" value="ECO:0007669"/>
    <property type="project" value="TreeGrafter"/>
</dbReference>
<dbReference type="VEuPathDB" id="FungiDB:T552_03106"/>
<reference evidence="13" key="1">
    <citation type="journal article" date="2016" name="Nat. Commun.">
        <title>Genome analysis of three Pneumocystis species reveals adaptation mechanisms to life exclusively in mammalian hosts.</title>
        <authorList>
            <person name="Ma L."/>
            <person name="Chen Z."/>
            <person name="Huang D.W."/>
            <person name="Kutty G."/>
            <person name="Ishihara M."/>
            <person name="Wang H."/>
            <person name="Abouelleil A."/>
            <person name="Bishop L."/>
            <person name="Davey E."/>
            <person name="Deng R."/>
            <person name="Deng X."/>
            <person name="Fan L."/>
            <person name="Fantoni G."/>
            <person name="Fitzgerald M."/>
            <person name="Gogineni E."/>
            <person name="Goldberg J.M."/>
            <person name="Handley G."/>
            <person name="Hu X."/>
            <person name="Huber C."/>
            <person name="Jiao X."/>
            <person name="Jones K."/>
            <person name="Levin J.Z."/>
            <person name="Liu Y."/>
            <person name="Macdonald P."/>
            <person name="Melnikov A."/>
            <person name="Raley C."/>
            <person name="Sassi M."/>
            <person name="Sherman B.T."/>
            <person name="Song X."/>
            <person name="Sykes S."/>
            <person name="Tran B."/>
            <person name="Walsh L."/>
            <person name="Xia Y."/>
            <person name="Yang J."/>
            <person name="Young S."/>
            <person name="Zeng Q."/>
            <person name="Zheng X."/>
            <person name="Stephens R."/>
            <person name="Nusbaum C."/>
            <person name="Birren B.W."/>
            <person name="Azadi P."/>
            <person name="Lempicki R.A."/>
            <person name="Cuomo C.A."/>
            <person name="Kovacs J.A."/>
        </authorList>
    </citation>
    <scope>NUCLEOTIDE SEQUENCE [LARGE SCALE GENOMIC DNA]</scope>
    <source>
        <strain evidence="13">B80</strain>
    </source>
</reference>
<organism evidence="12 13">
    <name type="scientific">Pneumocystis carinii (strain B80)</name>
    <name type="common">Rat pneumocystis pneumonia agent</name>
    <name type="synonym">Pneumocystis carinii f. sp. carinii</name>
    <dbReference type="NCBI Taxonomy" id="1408658"/>
    <lineage>
        <taxon>Eukaryota</taxon>
        <taxon>Fungi</taxon>
        <taxon>Dikarya</taxon>
        <taxon>Ascomycota</taxon>
        <taxon>Taphrinomycotina</taxon>
        <taxon>Pneumocystomycetes</taxon>
        <taxon>Pneumocystaceae</taxon>
        <taxon>Pneumocystis</taxon>
    </lineage>
</organism>
<protein>
    <recommendedName>
        <fullName evidence="11">P/Homo B domain-containing protein</fullName>
    </recommendedName>
</protein>
<evidence type="ECO:0000313" key="13">
    <source>
        <dbReference type="Proteomes" id="UP000054454"/>
    </source>
</evidence>
<dbReference type="InterPro" id="IPR000209">
    <property type="entry name" value="Peptidase_S8/S53_dom"/>
</dbReference>
<dbReference type="PRINTS" id="PR00723">
    <property type="entry name" value="SUBTILISIN"/>
</dbReference>
<comment type="caution">
    <text evidence="12">The sequence shown here is derived from an EMBL/GenBank/DDBJ whole genome shotgun (WGS) entry which is preliminary data.</text>
</comment>
<feature type="compositionally biased region" description="Low complexity" evidence="9">
    <location>
        <begin position="702"/>
        <end position="744"/>
    </location>
</feature>
<dbReference type="AlphaFoldDB" id="A0A0W4ZBR0"/>
<dbReference type="OrthoDB" id="300641at2759"/>
<feature type="chain" id="PRO_5006933746" description="P/Homo B domain-containing protein" evidence="10">
    <location>
        <begin position="22"/>
        <end position="819"/>
    </location>
</feature>
<keyword evidence="2 8" id="KW-0645">Protease</keyword>
<dbReference type="FunFam" id="2.60.120.260:FF:000026">
    <property type="entry name" value="proprotein convertase subtilisin/kexin type 7"/>
    <property type="match status" value="1"/>
</dbReference>
<dbReference type="Pfam" id="PF01483">
    <property type="entry name" value="P_proprotein"/>
    <property type="match status" value="1"/>
</dbReference>